<dbReference type="PROSITE" id="PS50125">
    <property type="entry name" value="GUANYLATE_CYCLASE_2"/>
    <property type="match status" value="1"/>
</dbReference>
<reference evidence="8" key="1">
    <citation type="submission" date="2021-10" db="EMBL/GenBank/DDBJ databases">
        <title>Tropical sea cucumber genome reveals ecological adaptation and Cuvierian tubules defense mechanism.</title>
        <authorList>
            <person name="Chen T."/>
        </authorList>
    </citation>
    <scope>NUCLEOTIDE SEQUENCE</scope>
    <source>
        <strain evidence="8">Nanhai2018</strain>
        <tissue evidence="8">Muscle</tissue>
    </source>
</reference>
<dbReference type="GO" id="GO:0004016">
    <property type="term" value="F:adenylate cyclase activity"/>
    <property type="evidence" value="ECO:0007669"/>
    <property type="project" value="TreeGrafter"/>
</dbReference>
<proteinExistence type="predicted"/>
<name>A0A9Q1C147_HOLLE</name>
<evidence type="ECO:0000313" key="9">
    <source>
        <dbReference type="Proteomes" id="UP001152320"/>
    </source>
</evidence>
<gene>
    <name evidence="8" type="ORF">HOLleu_20260</name>
</gene>
<feature type="domain" description="Guanylate cyclase" evidence="7">
    <location>
        <begin position="1"/>
        <end position="18"/>
    </location>
</feature>
<comment type="subcellular location">
    <subcellularLocation>
        <location evidence="1">Membrane</location>
    </subcellularLocation>
</comment>
<keyword evidence="2" id="KW-0812">Transmembrane</keyword>
<dbReference type="GO" id="GO:0000166">
    <property type="term" value="F:nucleotide binding"/>
    <property type="evidence" value="ECO:0007669"/>
    <property type="project" value="UniProtKB-KW"/>
</dbReference>
<dbReference type="AlphaFoldDB" id="A0A9Q1C147"/>
<dbReference type="PANTHER" id="PTHR11920">
    <property type="entry name" value="GUANYLYL CYCLASE"/>
    <property type="match status" value="1"/>
</dbReference>
<dbReference type="GO" id="GO:0004383">
    <property type="term" value="F:guanylate cyclase activity"/>
    <property type="evidence" value="ECO:0007669"/>
    <property type="project" value="TreeGrafter"/>
</dbReference>
<dbReference type="PANTHER" id="PTHR11920:SF501">
    <property type="entry name" value="GUANYLATE CYCLASE 32E"/>
    <property type="match status" value="1"/>
</dbReference>
<keyword evidence="6" id="KW-0456">Lyase</keyword>
<dbReference type="EMBL" id="JAIZAY010000009">
    <property type="protein sequence ID" value="KAJ8036323.1"/>
    <property type="molecule type" value="Genomic_DNA"/>
</dbReference>
<keyword evidence="4" id="KW-1133">Transmembrane helix</keyword>
<dbReference type="InterPro" id="IPR050401">
    <property type="entry name" value="Cyclic_nucleotide_synthase"/>
</dbReference>
<dbReference type="SUPFAM" id="SSF55073">
    <property type="entry name" value="Nucleotide cyclase"/>
    <property type="match status" value="1"/>
</dbReference>
<protein>
    <submittedName>
        <fullName evidence="8">Atrial natriuretic peptide receptor 1</fullName>
    </submittedName>
</protein>
<accession>A0A9Q1C147</accession>
<evidence type="ECO:0000313" key="8">
    <source>
        <dbReference type="EMBL" id="KAJ8036323.1"/>
    </source>
</evidence>
<dbReference type="OrthoDB" id="1890790at2759"/>
<evidence type="ECO:0000259" key="7">
    <source>
        <dbReference type="PROSITE" id="PS50125"/>
    </source>
</evidence>
<evidence type="ECO:0000256" key="2">
    <source>
        <dbReference type="ARBA" id="ARBA00022692"/>
    </source>
</evidence>
<evidence type="ECO:0000256" key="3">
    <source>
        <dbReference type="ARBA" id="ARBA00022741"/>
    </source>
</evidence>
<keyword evidence="3" id="KW-0547">Nucleotide-binding</keyword>
<comment type="caution">
    <text evidence="8">The sequence shown here is derived from an EMBL/GenBank/DDBJ whole genome shotgun (WGS) entry which is preliminary data.</text>
</comment>
<dbReference type="GO" id="GO:0035556">
    <property type="term" value="P:intracellular signal transduction"/>
    <property type="evidence" value="ECO:0007669"/>
    <property type="project" value="InterPro"/>
</dbReference>
<dbReference type="Proteomes" id="UP001152320">
    <property type="component" value="Chromosome 9"/>
</dbReference>
<dbReference type="GO" id="GO:0005886">
    <property type="term" value="C:plasma membrane"/>
    <property type="evidence" value="ECO:0007669"/>
    <property type="project" value="TreeGrafter"/>
</dbReference>
<dbReference type="InterPro" id="IPR029787">
    <property type="entry name" value="Nucleotide_cyclase"/>
</dbReference>
<keyword evidence="8" id="KW-0675">Receptor</keyword>
<evidence type="ECO:0000256" key="4">
    <source>
        <dbReference type="ARBA" id="ARBA00022989"/>
    </source>
</evidence>
<organism evidence="8 9">
    <name type="scientific">Holothuria leucospilota</name>
    <name type="common">Black long sea cucumber</name>
    <name type="synonym">Mertensiothuria leucospilota</name>
    <dbReference type="NCBI Taxonomy" id="206669"/>
    <lineage>
        <taxon>Eukaryota</taxon>
        <taxon>Metazoa</taxon>
        <taxon>Echinodermata</taxon>
        <taxon>Eleutherozoa</taxon>
        <taxon>Echinozoa</taxon>
        <taxon>Holothuroidea</taxon>
        <taxon>Aspidochirotacea</taxon>
        <taxon>Aspidochirotida</taxon>
        <taxon>Holothuriidae</taxon>
        <taxon>Holothuria</taxon>
    </lineage>
</organism>
<dbReference type="Pfam" id="PF00211">
    <property type="entry name" value="Guanylate_cyc"/>
    <property type="match status" value="1"/>
</dbReference>
<evidence type="ECO:0000256" key="1">
    <source>
        <dbReference type="ARBA" id="ARBA00004370"/>
    </source>
</evidence>
<dbReference type="InterPro" id="IPR001054">
    <property type="entry name" value="A/G_cyclase"/>
</dbReference>
<evidence type="ECO:0000256" key="5">
    <source>
        <dbReference type="ARBA" id="ARBA00023136"/>
    </source>
</evidence>
<keyword evidence="9" id="KW-1185">Reference proteome</keyword>
<dbReference type="GO" id="GO:0001653">
    <property type="term" value="F:peptide receptor activity"/>
    <property type="evidence" value="ECO:0007669"/>
    <property type="project" value="TreeGrafter"/>
</dbReference>
<evidence type="ECO:0000256" key="6">
    <source>
        <dbReference type="ARBA" id="ARBA00023239"/>
    </source>
</evidence>
<sequence>MPRYCLFGDTVNTASRMESNGEETCRKTKGFPLLFTSYISALKIHTSKSTKTVLEKLGGFKMEYRGEVDLKYFVSSETKPQNLKICVPKIRNGRRDIPTPKSIEFEEA</sequence>
<keyword evidence="5" id="KW-0472">Membrane</keyword>
<dbReference type="GO" id="GO:0007168">
    <property type="term" value="P:receptor guanylyl cyclase signaling pathway"/>
    <property type="evidence" value="ECO:0007669"/>
    <property type="project" value="TreeGrafter"/>
</dbReference>
<dbReference type="Gene3D" id="3.30.70.1230">
    <property type="entry name" value="Nucleotide cyclase"/>
    <property type="match status" value="1"/>
</dbReference>